<dbReference type="EMBL" id="MT631360">
    <property type="protein sequence ID" value="QNO48728.1"/>
    <property type="molecule type" value="Genomic_DNA"/>
</dbReference>
<evidence type="ECO:0000313" key="1">
    <source>
        <dbReference type="EMBL" id="QNO41403.1"/>
    </source>
</evidence>
<protein>
    <submittedName>
        <fullName evidence="2">Uncharacterized protein</fullName>
    </submittedName>
</protein>
<reference evidence="2" key="1">
    <citation type="submission" date="2020-06" db="EMBL/GenBank/DDBJ databases">
        <title>Unique genomic features of the anaerobic methanotrophic archaea.</title>
        <authorList>
            <person name="Chadwick G.L."/>
            <person name="Skennerton C.T."/>
            <person name="Laso-Perez R."/>
            <person name="Leu A.O."/>
            <person name="Speth D.R."/>
            <person name="Yu H."/>
            <person name="Morgan-Lang C."/>
            <person name="Hatzenpichler R."/>
            <person name="Goudeau D."/>
            <person name="Malmstrom R."/>
            <person name="Brazelton W.J."/>
            <person name="Woyke T."/>
            <person name="Hallam S.J."/>
            <person name="Tyson G.W."/>
            <person name="Wegener G."/>
            <person name="Boetius A."/>
            <person name="Orphan V."/>
        </authorList>
    </citation>
    <scope>NUCLEOTIDE SEQUENCE</scope>
</reference>
<evidence type="ECO:0000313" key="4">
    <source>
        <dbReference type="EMBL" id="QNO48728.1"/>
    </source>
</evidence>
<evidence type="ECO:0000313" key="3">
    <source>
        <dbReference type="EMBL" id="QNO42519.1"/>
    </source>
</evidence>
<proteinExistence type="predicted"/>
<organism evidence="2">
    <name type="scientific">Candidatus Methanogaster sp. ANME-2c ERB4</name>
    <dbReference type="NCBI Taxonomy" id="2759911"/>
    <lineage>
        <taxon>Archaea</taxon>
        <taxon>Methanobacteriati</taxon>
        <taxon>Methanobacteriota</taxon>
        <taxon>Stenosarchaea group</taxon>
        <taxon>Methanomicrobia</taxon>
        <taxon>Methanosarcinales</taxon>
        <taxon>ANME-2 cluster</taxon>
        <taxon>Candidatus Methanogasteraceae</taxon>
        <taxon>Candidatus Methanogaster</taxon>
    </lineage>
</organism>
<gene>
    <name evidence="2" type="ORF">BELEBKFC_00006</name>
    <name evidence="1" type="ORF">CMFFALLN_00006</name>
    <name evidence="4" type="ORF">IBEPLGGF_00008</name>
    <name evidence="3" type="ORF">KMCHGNIM_00009</name>
</gene>
<dbReference type="EMBL" id="MT630634">
    <property type="protein sequence ID" value="QNO41403.1"/>
    <property type="molecule type" value="Genomic_DNA"/>
</dbReference>
<dbReference type="AlphaFoldDB" id="A0A7G9Y1Y1"/>
<dbReference type="EMBL" id="MT630698">
    <property type="protein sequence ID" value="QNO42015.1"/>
    <property type="molecule type" value="Genomic_DNA"/>
</dbReference>
<name>A0A7G9Y1Y1_9EURY</name>
<dbReference type="EMBL" id="MT630748">
    <property type="protein sequence ID" value="QNO42519.1"/>
    <property type="molecule type" value="Genomic_DNA"/>
</dbReference>
<sequence length="100" mass="11477">MSIDRLSNDQIDFSEAKKRYIEGVDAKDIPRQTSHPPPSYTTKYTKVFKTGHVPTWCGTCVERYYGGDEPNKGFIPPSAIRNKSFMSRVKSLISKIIHRR</sequence>
<accession>A0A7G9Y1Y1</accession>
<evidence type="ECO:0000313" key="2">
    <source>
        <dbReference type="EMBL" id="QNO42015.1"/>
    </source>
</evidence>